<keyword evidence="3" id="KW-1185">Reference proteome</keyword>
<protein>
    <submittedName>
        <fullName evidence="2">Uncharacterized protein</fullName>
    </submittedName>
</protein>
<evidence type="ECO:0000313" key="3">
    <source>
        <dbReference type="Proteomes" id="UP000326198"/>
    </source>
</evidence>
<feature type="transmembrane region" description="Helical" evidence="1">
    <location>
        <begin position="6"/>
        <end position="25"/>
    </location>
</feature>
<accession>A0A5N7BM81</accession>
<keyword evidence="1" id="KW-1133">Transmembrane helix</keyword>
<evidence type="ECO:0000256" key="1">
    <source>
        <dbReference type="SAM" id="Phobius"/>
    </source>
</evidence>
<feature type="transmembrane region" description="Helical" evidence="1">
    <location>
        <begin position="37"/>
        <end position="54"/>
    </location>
</feature>
<name>A0A5N7BM81_9EURO</name>
<proteinExistence type="predicted"/>
<gene>
    <name evidence="2" type="ORF">BDV26DRAFT_252233</name>
</gene>
<evidence type="ECO:0000313" key="2">
    <source>
        <dbReference type="EMBL" id="KAE8382905.1"/>
    </source>
</evidence>
<dbReference type="EMBL" id="ML736158">
    <property type="protein sequence ID" value="KAE8382905.1"/>
    <property type="molecule type" value="Genomic_DNA"/>
</dbReference>
<dbReference type="AlphaFoldDB" id="A0A5N7BM81"/>
<sequence>MMLILQVLGIISTLILLRLTVGPYCSRKQKQEEDISLARSLLFFFFFSLRLFSYSPTLSSPPPPVPSLNRLSSILSSSIFASSLPPFYVTSTKPNFSHPCRLLFPSAVFFISLRTCSLINPDRFYLIHRVNWKFLWGSLA</sequence>
<dbReference type="Proteomes" id="UP000326198">
    <property type="component" value="Unassembled WGS sequence"/>
</dbReference>
<keyword evidence="1" id="KW-0812">Transmembrane</keyword>
<keyword evidence="1" id="KW-0472">Membrane</keyword>
<reference evidence="2 3" key="1">
    <citation type="submission" date="2019-04" db="EMBL/GenBank/DDBJ databases">
        <title>Friends and foes A comparative genomics studyof 23 Aspergillus species from section Flavi.</title>
        <authorList>
            <consortium name="DOE Joint Genome Institute"/>
            <person name="Kjaerbolling I."/>
            <person name="Vesth T."/>
            <person name="Frisvad J.C."/>
            <person name="Nybo J.L."/>
            <person name="Theobald S."/>
            <person name="Kildgaard S."/>
            <person name="Isbrandt T."/>
            <person name="Kuo A."/>
            <person name="Sato A."/>
            <person name="Lyhne E.K."/>
            <person name="Kogle M.E."/>
            <person name="Wiebenga A."/>
            <person name="Kun R.S."/>
            <person name="Lubbers R.J."/>
            <person name="Makela M.R."/>
            <person name="Barry K."/>
            <person name="Chovatia M."/>
            <person name="Clum A."/>
            <person name="Daum C."/>
            <person name="Haridas S."/>
            <person name="He G."/>
            <person name="LaButti K."/>
            <person name="Lipzen A."/>
            <person name="Mondo S."/>
            <person name="Riley R."/>
            <person name="Salamov A."/>
            <person name="Simmons B.A."/>
            <person name="Magnuson J.K."/>
            <person name="Henrissat B."/>
            <person name="Mortensen U.H."/>
            <person name="Larsen T.O."/>
            <person name="Devries R.P."/>
            <person name="Grigoriev I.V."/>
            <person name="Machida M."/>
            <person name="Baker S.E."/>
            <person name="Andersen M.R."/>
        </authorList>
    </citation>
    <scope>NUCLEOTIDE SEQUENCE [LARGE SCALE GENOMIC DNA]</scope>
    <source>
        <strain evidence="2 3">IBT 29228</strain>
    </source>
</reference>
<organism evidence="2 3">
    <name type="scientific">Aspergillus bertholletiae</name>
    <dbReference type="NCBI Taxonomy" id="1226010"/>
    <lineage>
        <taxon>Eukaryota</taxon>
        <taxon>Fungi</taxon>
        <taxon>Dikarya</taxon>
        <taxon>Ascomycota</taxon>
        <taxon>Pezizomycotina</taxon>
        <taxon>Eurotiomycetes</taxon>
        <taxon>Eurotiomycetidae</taxon>
        <taxon>Eurotiales</taxon>
        <taxon>Aspergillaceae</taxon>
        <taxon>Aspergillus</taxon>
        <taxon>Aspergillus subgen. Circumdati</taxon>
    </lineage>
</organism>